<keyword evidence="3" id="KW-1185">Reference proteome</keyword>
<sequence>MDKAKLTMEAFLYRELLSDKIFLKDVLIPIRRAFYTKIYDQYKMKIFELQTLCQVLRMDLNKNLSLNLKQEKNLAREFLKIDENNLYLEKVDSLLNLDSQKFEKVIKEIINLFNPYEYDLKEEEFVIWENFKKYTEDLNLQELIKIQNNNLIRSCVLKKDFNYKKEIEIKKDEIKTLTNNLHDIPLEFSKEEIDELKFMVKSLEETYGTLKENANIKKFDK</sequence>
<reference evidence="2 3" key="1">
    <citation type="submission" date="2023-07" db="EMBL/GenBank/DDBJ databases">
        <title>Genomic Encyclopedia of Type Strains, Phase IV (KMG-IV): sequencing the most valuable type-strain genomes for metagenomic binning, comparative biology and taxonomic classification.</title>
        <authorList>
            <person name="Goeker M."/>
        </authorList>
    </citation>
    <scope>NUCLEOTIDE SEQUENCE [LARGE SCALE GENOMIC DNA]</scope>
    <source>
        <strain evidence="2 3">DSM 22616</strain>
    </source>
</reference>
<dbReference type="Proteomes" id="UP001236559">
    <property type="component" value="Unassembled WGS sequence"/>
</dbReference>
<evidence type="ECO:0000313" key="3">
    <source>
        <dbReference type="Proteomes" id="UP001236559"/>
    </source>
</evidence>
<evidence type="ECO:0000313" key="2">
    <source>
        <dbReference type="EMBL" id="MDQ0275394.1"/>
    </source>
</evidence>
<feature type="coiled-coil region" evidence="1">
    <location>
        <begin position="186"/>
        <end position="213"/>
    </location>
</feature>
<dbReference type="RefSeq" id="WP_023055774.1">
    <property type="nucleotide sequence ID" value="NZ_JAUSTN010000007.1"/>
</dbReference>
<gene>
    <name evidence="2" type="ORF">J2S72_001421</name>
</gene>
<accession>A0ABU0AVV6</accession>
<comment type="caution">
    <text evidence="2">The sequence shown here is derived from an EMBL/GenBank/DDBJ whole genome shotgun (WGS) entry which is preliminary data.</text>
</comment>
<protein>
    <submittedName>
        <fullName evidence="2">Uncharacterized protein</fullName>
    </submittedName>
</protein>
<keyword evidence="1" id="KW-0175">Coiled coil</keyword>
<evidence type="ECO:0000256" key="1">
    <source>
        <dbReference type="SAM" id="Coils"/>
    </source>
</evidence>
<proteinExistence type="predicted"/>
<name>A0ABU0AVV6_9FIRM</name>
<dbReference type="EMBL" id="JAUSTN010000007">
    <property type="protein sequence ID" value="MDQ0275394.1"/>
    <property type="molecule type" value="Genomic_DNA"/>
</dbReference>
<organism evidence="2 3">
    <name type="scientific">Peptoniphilus koenoeneniae</name>
    <dbReference type="NCBI Taxonomy" id="507751"/>
    <lineage>
        <taxon>Bacteria</taxon>
        <taxon>Bacillati</taxon>
        <taxon>Bacillota</taxon>
        <taxon>Tissierellia</taxon>
        <taxon>Tissierellales</taxon>
        <taxon>Peptoniphilaceae</taxon>
        <taxon>Peptoniphilus</taxon>
    </lineage>
</organism>